<evidence type="ECO:0000313" key="2">
    <source>
        <dbReference type="EnsemblPlants" id="Bo20244s010.1"/>
    </source>
</evidence>
<protein>
    <recommendedName>
        <fullName evidence="4">hAT-like transposase RNase-H fold domain-containing protein</fullName>
    </recommendedName>
</protein>
<evidence type="ECO:0000313" key="3">
    <source>
        <dbReference type="Proteomes" id="UP000032141"/>
    </source>
</evidence>
<reference evidence="2" key="1">
    <citation type="journal article" date="2014" name="Genome Biol.">
        <title>Transcriptome and methylome profiling reveals relics of genome dominance in the mesopolyploid Brassica oleracea.</title>
        <authorList>
            <person name="Parkin I.A."/>
            <person name="Koh C."/>
            <person name="Tang H."/>
            <person name="Robinson S.J."/>
            <person name="Kagale S."/>
            <person name="Clarke W.E."/>
            <person name="Town C.D."/>
            <person name="Nixon J."/>
            <person name="Krishnakumar V."/>
            <person name="Bidwell S.L."/>
            <person name="Denoeud F."/>
            <person name="Belcram H."/>
            <person name="Links M.G."/>
            <person name="Just J."/>
            <person name="Clarke C."/>
            <person name="Bender T."/>
            <person name="Huebert T."/>
            <person name="Mason A.S."/>
            <person name="Pires J.C."/>
            <person name="Barker G."/>
            <person name="Moore J."/>
            <person name="Walley P.G."/>
            <person name="Manoli S."/>
            <person name="Batley J."/>
            <person name="Edwards D."/>
            <person name="Nelson M.N."/>
            <person name="Wang X."/>
            <person name="Paterson A.H."/>
            <person name="King G."/>
            <person name="Bancroft I."/>
            <person name="Chalhoub B."/>
            <person name="Sharpe A.G."/>
        </authorList>
    </citation>
    <scope>NUCLEOTIDE SEQUENCE [LARGE SCALE GENOMIC DNA]</scope>
    <source>
        <strain evidence="2">cv. TO1000</strain>
    </source>
</reference>
<keyword evidence="3" id="KW-1185">Reference proteome</keyword>
<dbReference type="eggNOG" id="KOG1121">
    <property type="taxonomic scope" value="Eukaryota"/>
</dbReference>
<sequence>MKNINMMLIVATVFDPSNKLELAKLCFEELYGLDTVDYKEMYESLMCLLRSLFKEYSSRHGPRVDPSDQSSQSDQSTQPRDQSIERMEVVDDFVGYKRMDVRYKQKLNEIG</sequence>
<dbReference type="Gramene" id="Bo20244s010.1">
    <property type="protein sequence ID" value="Bo20244s010.1"/>
    <property type="gene ID" value="Bo20244s010"/>
</dbReference>
<feature type="compositionally biased region" description="Low complexity" evidence="1">
    <location>
        <begin position="67"/>
        <end position="81"/>
    </location>
</feature>
<name>A0A0D3AG90_BRAOL</name>
<evidence type="ECO:0008006" key="4">
    <source>
        <dbReference type="Google" id="ProtNLM"/>
    </source>
</evidence>
<evidence type="ECO:0000256" key="1">
    <source>
        <dbReference type="SAM" id="MobiDB-lite"/>
    </source>
</evidence>
<organism evidence="2 3">
    <name type="scientific">Brassica oleracea var. oleracea</name>
    <dbReference type="NCBI Taxonomy" id="109376"/>
    <lineage>
        <taxon>Eukaryota</taxon>
        <taxon>Viridiplantae</taxon>
        <taxon>Streptophyta</taxon>
        <taxon>Embryophyta</taxon>
        <taxon>Tracheophyta</taxon>
        <taxon>Spermatophyta</taxon>
        <taxon>Magnoliopsida</taxon>
        <taxon>eudicotyledons</taxon>
        <taxon>Gunneridae</taxon>
        <taxon>Pentapetalae</taxon>
        <taxon>rosids</taxon>
        <taxon>malvids</taxon>
        <taxon>Brassicales</taxon>
        <taxon>Brassicaceae</taxon>
        <taxon>Brassiceae</taxon>
        <taxon>Brassica</taxon>
    </lineage>
</organism>
<dbReference type="Proteomes" id="UP000032141">
    <property type="component" value="Unassembled WGS sequence"/>
</dbReference>
<dbReference type="AlphaFoldDB" id="A0A0D3AG90"/>
<proteinExistence type="predicted"/>
<dbReference type="HOGENOM" id="CLU_2161970_0_0_1"/>
<accession>A0A0D3AG90</accession>
<feature type="region of interest" description="Disordered" evidence="1">
    <location>
        <begin position="58"/>
        <end position="85"/>
    </location>
</feature>
<reference evidence="2" key="2">
    <citation type="submission" date="2015-06" db="UniProtKB">
        <authorList>
            <consortium name="EnsemblPlants"/>
        </authorList>
    </citation>
    <scope>IDENTIFICATION</scope>
</reference>
<dbReference type="EnsemblPlants" id="Bo20244s010.1">
    <property type="protein sequence ID" value="Bo20244s010.1"/>
    <property type="gene ID" value="Bo20244s010"/>
</dbReference>